<protein>
    <submittedName>
        <fullName evidence="1">Transposable element Tcb1 transposase</fullName>
    </submittedName>
</protein>
<dbReference type="Proteomes" id="UP000887159">
    <property type="component" value="Unassembled WGS sequence"/>
</dbReference>
<dbReference type="AlphaFoldDB" id="A0A8X6VAR3"/>
<keyword evidence="2" id="KW-1185">Reference proteome</keyword>
<organism evidence="1 2">
    <name type="scientific">Trichonephila clavipes</name>
    <name type="common">Golden silk orbweaver</name>
    <name type="synonym">Nephila clavipes</name>
    <dbReference type="NCBI Taxonomy" id="2585209"/>
    <lineage>
        <taxon>Eukaryota</taxon>
        <taxon>Metazoa</taxon>
        <taxon>Ecdysozoa</taxon>
        <taxon>Arthropoda</taxon>
        <taxon>Chelicerata</taxon>
        <taxon>Arachnida</taxon>
        <taxon>Araneae</taxon>
        <taxon>Araneomorphae</taxon>
        <taxon>Entelegynae</taxon>
        <taxon>Araneoidea</taxon>
        <taxon>Nephilidae</taxon>
        <taxon>Trichonephila</taxon>
    </lineage>
</organism>
<name>A0A8X6VAR3_TRICX</name>
<comment type="caution">
    <text evidence="1">The sequence shown here is derived from an EMBL/GenBank/DDBJ whole genome shotgun (WGS) entry which is preliminary data.</text>
</comment>
<proteinExistence type="predicted"/>
<sequence length="130" mass="15038">MVWDAIAYNTRSPLVLICRTMTAQRYVHEILQTHLLLPRSHFSTRRCSASYGKGVTRLSPHSYYPSLTCPISRFVSNRAFLVSFGMASRASHEFERTRVKVKANMDRNVSRYHTELICLNARSYSIVHSR</sequence>
<evidence type="ECO:0000313" key="1">
    <source>
        <dbReference type="EMBL" id="GFX99269.1"/>
    </source>
</evidence>
<reference evidence="1" key="1">
    <citation type="submission" date="2020-08" db="EMBL/GenBank/DDBJ databases">
        <title>Multicomponent nature underlies the extraordinary mechanical properties of spider dragline silk.</title>
        <authorList>
            <person name="Kono N."/>
            <person name="Nakamura H."/>
            <person name="Mori M."/>
            <person name="Yoshida Y."/>
            <person name="Ohtoshi R."/>
            <person name="Malay A.D."/>
            <person name="Moran D.A.P."/>
            <person name="Tomita M."/>
            <person name="Numata K."/>
            <person name="Arakawa K."/>
        </authorList>
    </citation>
    <scope>NUCLEOTIDE SEQUENCE</scope>
</reference>
<dbReference type="EMBL" id="BMAU01021206">
    <property type="protein sequence ID" value="GFX99269.1"/>
    <property type="molecule type" value="Genomic_DNA"/>
</dbReference>
<evidence type="ECO:0000313" key="2">
    <source>
        <dbReference type="Proteomes" id="UP000887159"/>
    </source>
</evidence>
<gene>
    <name evidence="1" type="primary">NCL1_17827</name>
    <name evidence="1" type="ORF">TNCV_2494501</name>
</gene>
<accession>A0A8X6VAR3</accession>